<protein>
    <submittedName>
        <fullName evidence="1">Uncharacterized protein</fullName>
    </submittedName>
</protein>
<comment type="caution">
    <text evidence="1">The sequence shown here is derived from an EMBL/GenBank/DDBJ whole genome shotgun (WGS) entry which is preliminary data.</text>
</comment>
<evidence type="ECO:0000313" key="1">
    <source>
        <dbReference type="EMBL" id="TXL70748.1"/>
    </source>
</evidence>
<accession>A0A5C8PBL6</accession>
<dbReference type="EMBL" id="VDUZ01000054">
    <property type="protein sequence ID" value="TXL70748.1"/>
    <property type="molecule type" value="Genomic_DNA"/>
</dbReference>
<organism evidence="1 2">
    <name type="scientific">Vineibacter terrae</name>
    <dbReference type="NCBI Taxonomy" id="2586908"/>
    <lineage>
        <taxon>Bacteria</taxon>
        <taxon>Pseudomonadati</taxon>
        <taxon>Pseudomonadota</taxon>
        <taxon>Alphaproteobacteria</taxon>
        <taxon>Hyphomicrobiales</taxon>
        <taxon>Vineibacter</taxon>
    </lineage>
</organism>
<reference evidence="1 2" key="1">
    <citation type="submission" date="2019-06" db="EMBL/GenBank/DDBJ databases">
        <title>New taxonomy in bacterial strain CC-CFT640, isolated from vineyard.</title>
        <authorList>
            <person name="Lin S.-Y."/>
            <person name="Tsai C.-F."/>
            <person name="Young C.-C."/>
        </authorList>
    </citation>
    <scope>NUCLEOTIDE SEQUENCE [LARGE SCALE GENOMIC DNA]</scope>
    <source>
        <strain evidence="1 2">CC-CFT640</strain>
    </source>
</reference>
<proteinExistence type="predicted"/>
<dbReference type="AlphaFoldDB" id="A0A5C8PBL6"/>
<gene>
    <name evidence="1" type="ORF">FHP25_33245</name>
</gene>
<dbReference type="OrthoDB" id="8456477at2"/>
<name>A0A5C8PBL6_9HYPH</name>
<dbReference type="Proteomes" id="UP000321638">
    <property type="component" value="Unassembled WGS sequence"/>
</dbReference>
<dbReference type="RefSeq" id="WP_147851314.1">
    <property type="nucleotide sequence ID" value="NZ_VDUZ01000054.1"/>
</dbReference>
<evidence type="ECO:0000313" key="2">
    <source>
        <dbReference type="Proteomes" id="UP000321638"/>
    </source>
</evidence>
<keyword evidence="2" id="KW-1185">Reference proteome</keyword>
<sequence>MSSDWKQIEIDIEVYKALEAARISFEETHNDILHRVLKITPSGRTESIAAPIISPREIAWSRNGVELPEGTRWRLVTTGAERSGHVTAGYFDYQGTKFGSPSGLAMSLYRTKTGKTTNLNGWRYIEVSRPGEADWILLQDLLRIAKGQR</sequence>